<organism evidence="3 4">
    <name type="scientific">Gomphillus americanus</name>
    <dbReference type="NCBI Taxonomy" id="1940652"/>
    <lineage>
        <taxon>Eukaryota</taxon>
        <taxon>Fungi</taxon>
        <taxon>Dikarya</taxon>
        <taxon>Ascomycota</taxon>
        <taxon>Pezizomycotina</taxon>
        <taxon>Lecanoromycetes</taxon>
        <taxon>OSLEUM clade</taxon>
        <taxon>Ostropomycetidae</taxon>
        <taxon>Ostropales</taxon>
        <taxon>Graphidaceae</taxon>
        <taxon>Gomphilloideae</taxon>
        <taxon>Gomphillus</taxon>
    </lineage>
</organism>
<dbReference type="Gene3D" id="3.40.50.720">
    <property type="entry name" value="NAD(P)-binding Rossmann-like Domain"/>
    <property type="match status" value="1"/>
</dbReference>
<dbReference type="GO" id="GO:0044877">
    <property type="term" value="F:protein-containing complex binding"/>
    <property type="evidence" value="ECO:0007669"/>
    <property type="project" value="TreeGrafter"/>
</dbReference>
<dbReference type="InterPro" id="IPR051207">
    <property type="entry name" value="ComplexI_NDUFA9_subunit"/>
</dbReference>
<protein>
    <recommendedName>
        <fullName evidence="2">NAD-dependent epimerase/dehydratase domain-containing protein</fullName>
    </recommendedName>
</protein>
<evidence type="ECO:0000256" key="1">
    <source>
        <dbReference type="SAM" id="MobiDB-lite"/>
    </source>
</evidence>
<dbReference type="Proteomes" id="UP000664169">
    <property type="component" value="Unassembled WGS sequence"/>
</dbReference>
<reference evidence="3" key="1">
    <citation type="submission" date="2021-03" db="EMBL/GenBank/DDBJ databases">
        <authorList>
            <person name="Tagirdzhanova G."/>
        </authorList>
    </citation>
    <scope>NUCLEOTIDE SEQUENCE</scope>
</reference>
<comment type="caution">
    <text evidence="3">The sequence shown here is derived from an EMBL/GenBank/DDBJ whole genome shotgun (WGS) entry which is preliminary data.</text>
</comment>
<proteinExistence type="predicted"/>
<name>A0A8H3I4Z0_9LECA</name>
<dbReference type="InterPro" id="IPR036291">
    <property type="entry name" value="NAD(P)-bd_dom_sf"/>
</dbReference>
<feature type="region of interest" description="Disordered" evidence="1">
    <location>
        <begin position="117"/>
        <end position="137"/>
    </location>
</feature>
<dbReference type="InterPro" id="IPR001509">
    <property type="entry name" value="Epimerase_deHydtase"/>
</dbReference>
<dbReference type="PANTHER" id="PTHR12126:SF16">
    <property type="entry name" value="MIOREX COMPLEX COMPONENT 2"/>
    <property type="match status" value="1"/>
</dbReference>
<dbReference type="SUPFAM" id="SSF51735">
    <property type="entry name" value="NAD(P)-binding Rossmann-fold domains"/>
    <property type="match status" value="1"/>
</dbReference>
<keyword evidence="4" id="KW-1185">Reference proteome</keyword>
<dbReference type="PANTHER" id="PTHR12126">
    <property type="entry name" value="NADH-UBIQUINONE OXIDOREDUCTASE 39 KDA SUBUNIT-RELATED"/>
    <property type="match status" value="1"/>
</dbReference>
<evidence type="ECO:0000313" key="3">
    <source>
        <dbReference type="EMBL" id="CAF9904898.1"/>
    </source>
</evidence>
<dbReference type="Pfam" id="PF01370">
    <property type="entry name" value="Epimerase"/>
    <property type="match status" value="1"/>
</dbReference>
<dbReference type="EMBL" id="CAJPDQ010000002">
    <property type="protein sequence ID" value="CAF9904898.1"/>
    <property type="molecule type" value="Genomic_DNA"/>
</dbReference>
<dbReference type="AlphaFoldDB" id="A0A8H3I4Z0"/>
<evidence type="ECO:0000313" key="4">
    <source>
        <dbReference type="Proteomes" id="UP000664169"/>
    </source>
</evidence>
<feature type="domain" description="NAD-dependent epimerase/dehydratase" evidence="2">
    <location>
        <begin position="11"/>
        <end position="87"/>
    </location>
</feature>
<gene>
    <name evidence="3" type="ORF">GOMPHAMPRED_002980</name>
</gene>
<sequence>MAASSSKKKLVVCGGTGFLGSRICRAAVSRNWTVVSLSRSGAPNWSAITSSSTPPAWSTSVAWEKADILKPSTYQTHLENADAVVHSMGILLEADYKGVLQGRESLFSGLARAFSATKGGSQNPLERSPGEELRPQESDGQLTYELMNRDSAIALAQEAAAKGVDTFVFISAAGGAPILPTRYITTKREAESTIASKFPKMRSIFMRPGFLYDSSRWFTVPLAYGTLPLAGLNWASGKRLSLLLGAAVEKPLKADTVAKAVVEAVDDASTKGPVITEDIEELANKAWRKDML</sequence>
<accession>A0A8H3I4Z0</accession>
<dbReference type="OrthoDB" id="276721at2759"/>
<evidence type="ECO:0000259" key="2">
    <source>
        <dbReference type="Pfam" id="PF01370"/>
    </source>
</evidence>
<feature type="compositionally biased region" description="Basic and acidic residues" evidence="1">
    <location>
        <begin position="128"/>
        <end position="137"/>
    </location>
</feature>
<dbReference type="GO" id="GO:0005739">
    <property type="term" value="C:mitochondrion"/>
    <property type="evidence" value="ECO:0007669"/>
    <property type="project" value="TreeGrafter"/>
</dbReference>